<dbReference type="Gene3D" id="1.20.1250.20">
    <property type="entry name" value="MFS general substrate transporter like domains"/>
    <property type="match status" value="1"/>
</dbReference>
<feature type="transmembrane region" description="Helical" evidence="5">
    <location>
        <begin position="163"/>
        <end position="187"/>
    </location>
</feature>
<dbReference type="AlphaFoldDB" id="A0A0M3JTI7"/>
<evidence type="ECO:0000256" key="1">
    <source>
        <dbReference type="ARBA" id="ARBA00004141"/>
    </source>
</evidence>
<evidence type="ECO:0000313" key="7">
    <source>
        <dbReference type="WBParaSite" id="ASIM_0001134901-mRNA-1"/>
    </source>
</evidence>
<dbReference type="PANTHER" id="PTHR24064">
    <property type="entry name" value="SOLUTE CARRIER FAMILY 22 MEMBER"/>
    <property type="match status" value="1"/>
</dbReference>
<evidence type="ECO:0000256" key="5">
    <source>
        <dbReference type="SAM" id="Phobius"/>
    </source>
</evidence>
<proteinExistence type="predicted"/>
<feature type="transmembrane region" description="Helical" evidence="5">
    <location>
        <begin position="464"/>
        <end position="484"/>
    </location>
</feature>
<reference evidence="7" key="1">
    <citation type="submission" date="2017-02" db="UniProtKB">
        <authorList>
            <consortium name="WormBaseParasite"/>
        </authorList>
    </citation>
    <scope>IDENTIFICATION</scope>
</reference>
<dbReference type="InterPro" id="IPR036259">
    <property type="entry name" value="MFS_trans_sf"/>
</dbReference>
<evidence type="ECO:0000256" key="2">
    <source>
        <dbReference type="ARBA" id="ARBA00022692"/>
    </source>
</evidence>
<dbReference type="WBParaSite" id="ASIM_0001134901-mRNA-1">
    <property type="protein sequence ID" value="ASIM_0001134901-mRNA-1"/>
    <property type="gene ID" value="ASIM_0001134901"/>
</dbReference>
<dbReference type="GO" id="GO:0016020">
    <property type="term" value="C:membrane"/>
    <property type="evidence" value="ECO:0007669"/>
    <property type="project" value="UniProtKB-SubCell"/>
</dbReference>
<feature type="chain" id="PRO_5005657939" evidence="6">
    <location>
        <begin position="24"/>
        <end position="592"/>
    </location>
</feature>
<feature type="transmembrane region" description="Helical" evidence="5">
    <location>
        <begin position="496"/>
        <end position="516"/>
    </location>
</feature>
<feature type="signal peptide" evidence="6">
    <location>
        <begin position="1"/>
        <end position="23"/>
    </location>
</feature>
<accession>A0A0M3JTI7</accession>
<evidence type="ECO:0000256" key="6">
    <source>
        <dbReference type="SAM" id="SignalP"/>
    </source>
</evidence>
<feature type="transmembrane region" description="Helical" evidence="5">
    <location>
        <begin position="126"/>
        <end position="143"/>
    </location>
</feature>
<organism evidence="7">
    <name type="scientific">Anisakis simplex</name>
    <name type="common">Herring worm</name>
    <dbReference type="NCBI Taxonomy" id="6269"/>
    <lineage>
        <taxon>Eukaryota</taxon>
        <taxon>Metazoa</taxon>
        <taxon>Ecdysozoa</taxon>
        <taxon>Nematoda</taxon>
        <taxon>Chromadorea</taxon>
        <taxon>Rhabditida</taxon>
        <taxon>Spirurina</taxon>
        <taxon>Ascaridomorpha</taxon>
        <taxon>Ascaridoidea</taxon>
        <taxon>Anisakidae</taxon>
        <taxon>Anisakis</taxon>
        <taxon>Anisakis simplex complex</taxon>
    </lineage>
</organism>
<evidence type="ECO:0000256" key="3">
    <source>
        <dbReference type="ARBA" id="ARBA00022989"/>
    </source>
</evidence>
<keyword evidence="6" id="KW-0732">Signal</keyword>
<dbReference type="InterPro" id="IPR005828">
    <property type="entry name" value="MFS_sugar_transport-like"/>
</dbReference>
<sequence>LGKYQITLFFIICLPASLPSAFSAFNQPFVVGQPEHHCKLPNGRQDLAPIKDIATQEDLNCHQYNQTEVDFLKGLNETDFELSKRKLQLIPCQLGWEYDNGTYLDSLVTEFDLVCNNKGWVDTTSTAFYIGGFVGNILFGYIADKYDYAKLKGMEFMDNSGRIFSGIMIDVFFGIGMTLLGVLAMLIRRWRLLTFFSNAPFVLLFSYYLKVFMNIVIMGISHAHFLPESPRWLISAGKFSKAKKIIERIAKVNGKKDVDMNELMIQLIKSLSKTYYSKVVHENIVQAYHELLLLMLFFSAPTESKKFSNRHKSTSLRSLQNNKFTQNNTIGYIYLLAVKVICDFRFLSIHIDFQLRFVNAVVYNGLTFNISNLPVSDYVSFIVNGAVEIPAYLLAWPSLGYLGRRWTLALLMLLGGFACVSTMFAPASAEHPWIISGLAYVGKFGIAGSFAVIYIFAGELYPTVLRAMGMGMSSMVAGFGLILGPYLVRLGDSSQILPLLIMGLMSVSAGLAAFFLPETLGIALPQTLEEAETLGNTTTLTCMPGARRSKRINQWRETREKISGDKHSSHKNCSDSKDLVDDADLNEAISLC</sequence>
<feature type="transmembrane region" description="Helical" evidence="5">
    <location>
        <begin position="406"/>
        <end position="427"/>
    </location>
</feature>
<feature type="transmembrane region" description="Helical" evidence="5">
    <location>
        <begin position="433"/>
        <end position="457"/>
    </location>
</feature>
<dbReference type="Pfam" id="PF00083">
    <property type="entry name" value="Sugar_tr"/>
    <property type="match status" value="1"/>
</dbReference>
<evidence type="ECO:0000256" key="4">
    <source>
        <dbReference type="ARBA" id="ARBA00023136"/>
    </source>
</evidence>
<dbReference type="SUPFAM" id="SSF103473">
    <property type="entry name" value="MFS general substrate transporter"/>
    <property type="match status" value="1"/>
</dbReference>
<name>A0A0M3JTI7_ANISI</name>
<protein>
    <submittedName>
        <fullName evidence="7">Organic cation transporter 1 (inferred by orthology to a C. elegans protein)</fullName>
    </submittedName>
</protein>
<keyword evidence="4 5" id="KW-0472">Membrane</keyword>
<keyword evidence="3 5" id="KW-1133">Transmembrane helix</keyword>
<comment type="subcellular location">
    <subcellularLocation>
        <location evidence="1">Membrane</location>
        <topology evidence="1">Multi-pass membrane protein</topology>
    </subcellularLocation>
</comment>
<dbReference type="GO" id="GO:0022857">
    <property type="term" value="F:transmembrane transporter activity"/>
    <property type="evidence" value="ECO:0007669"/>
    <property type="project" value="InterPro"/>
</dbReference>
<keyword evidence="2 5" id="KW-0812">Transmembrane</keyword>